<evidence type="ECO:0000313" key="8">
    <source>
        <dbReference type="EMBL" id="SFB11066.1"/>
    </source>
</evidence>
<dbReference type="NCBIfam" id="TIGR00632">
    <property type="entry name" value="vsr"/>
    <property type="match status" value="1"/>
</dbReference>
<evidence type="ECO:0000256" key="6">
    <source>
        <dbReference type="ARBA" id="ARBA00029466"/>
    </source>
</evidence>
<keyword evidence="5" id="KW-0234">DNA repair</keyword>
<evidence type="ECO:0000256" key="4">
    <source>
        <dbReference type="ARBA" id="ARBA00022801"/>
    </source>
</evidence>
<feature type="region of interest" description="Disordered" evidence="7">
    <location>
        <begin position="1"/>
        <end position="21"/>
    </location>
</feature>
<keyword evidence="1" id="KW-0540">Nuclease</keyword>
<sequence length="155" mass="17353">MPPTFHVPTHPGSTGEAVSRRMSTLRRKDNDAELAVRRLLHAAGYRYRVHYPIPGLPRRTIDIAFTRAKVAVFIDGCFWHGCPDHGTAPRSNAAWWEAKLSANRRRDSDTAAHLRDSGWTVLRIWEHEAPQTAAISITGALSGRTDILGKHPTDR</sequence>
<accession>A0A1I0YE58</accession>
<dbReference type="CDD" id="cd00221">
    <property type="entry name" value="Vsr"/>
    <property type="match status" value="1"/>
</dbReference>
<dbReference type="InterPro" id="IPR004603">
    <property type="entry name" value="DNA_mismatch_endonuc_vsr"/>
</dbReference>
<dbReference type="GO" id="GO:0004519">
    <property type="term" value="F:endonuclease activity"/>
    <property type="evidence" value="ECO:0007669"/>
    <property type="project" value="UniProtKB-KW"/>
</dbReference>
<keyword evidence="3" id="KW-0227">DNA damage</keyword>
<evidence type="ECO:0000313" key="9">
    <source>
        <dbReference type="Proteomes" id="UP000199012"/>
    </source>
</evidence>
<proteinExistence type="inferred from homology"/>
<dbReference type="EMBL" id="FOKA01000007">
    <property type="protein sequence ID" value="SFB11066.1"/>
    <property type="molecule type" value="Genomic_DNA"/>
</dbReference>
<evidence type="ECO:0000256" key="1">
    <source>
        <dbReference type="ARBA" id="ARBA00022722"/>
    </source>
</evidence>
<dbReference type="Gene3D" id="3.40.960.10">
    <property type="entry name" value="VSR Endonuclease"/>
    <property type="match status" value="1"/>
</dbReference>
<name>A0A1I0YE58_9CELL</name>
<evidence type="ECO:0000256" key="5">
    <source>
        <dbReference type="ARBA" id="ARBA00023204"/>
    </source>
</evidence>
<keyword evidence="4" id="KW-0378">Hydrolase</keyword>
<dbReference type="InterPro" id="IPR011335">
    <property type="entry name" value="Restrct_endonuc-II-like"/>
</dbReference>
<dbReference type="STRING" id="988821.SAMN05421867_10764"/>
<organism evidence="8 9">
    <name type="scientific">Cellulomonas marina</name>
    <dbReference type="NCBI Taxonomy" id="988821"/>
    <lineage>
        <taxon>Bacteria</taxon>
        <taxon>Bacillati</taxon>
        <taxon>Actinomycetota</taxon>
        <taxon>Actinomycetes</taxon>
        <taxon>Micrococcales</taxon>
        <taxon>Cellulomonadaceae</taxon>
        <taxon>Cellulomonas</taxon>
    </lineage>
</organism>
<evidence type="ECO:0000256" key="7">
    <source>
        <dbReference type="SAM" id="MobiDB-lite"/>
    </source>
</evidence>
<dbReference type="SUPFAM" id="SSF52980">
    <property type="entry name" value="Restriction endonuclease-like"/>
    <property type="match status" value="1"/>
</dbReference>
<dbReference type="Pfam" id="PF03852">
    <property type="entry name" value="Vsr"/>
    <property type="match status" value="1"/>
</dbReference>
<dbReference type="RefSeq" id="WP_239078898.1">
    <property type="nucleotide sequence ID" value="NZ_BONM01000019.1"/>
</dbReference>
<keyword evidence="9" id="KW-1185">Reference proteome</keyword>
<dbReference type="GO" id="GO:0006298">
    <property type="term" value="P:mismatch repair"/>
    <property type="evidence" value="ECO:0007669"/>
    <property type="project" value="InterPro"/>
</dbReference>
<protein>
    <submittedName>
        <fullName evidence="8">DNA mismatch endonuclease, patch repair protein</fullName>
    </submittedName>
</protein>
<dbReference type="GO" id="GO:0016787">
    <property type="term" value="F:hydrolase activity"/>
    <property type="evidence" value="ECO:0007669"/>
    <property type="project" value="UniProtKB-KW"/>
</dbReference>
<keyword evidence="2 8" id="KW-0255">Endonuclease</keyword>
<reference evidence="8 9" key="1">
    <citation type="submission" date="2016-10" db="EMBL/GenBank/DDBJ databases">
        <authorList>
            <person name="de Groot N.N."/>
        </authorList>
    </citation>
    <scope>NUCLEOTIDE SEQUENCE [LARGE SCALE GENOMIC DNA]</scope>
    <source>
        <strain evidence="8 9">CGMCC 4.6945</strain>
    </source>
</reference>
<comment type="similarity">
    <text evidence="6">Belongs to the Vsr family.</text>
</comment>
<evidence type="ECO:0000256" key="3">
    <source>
        <dbReference type="ARBA" id="ARBA00022763"/>
    </source>
</evidence>
<dbReference type="AlphaFoldDB" id="A0A1I0YE58"/>
<gene>
    <name evidence="8" type="ORF">SAMN05421867_10764</name>
</gene>
<evidence type="ECO:0000256" key="2">
    <source>
        <dbReference type="ARBA" id="ARBA00022759"/>
    </source>
</evidence>
<dbReference type="Proteomes" id="UP000199012">
    <property type="component" value="Unassembled WGS sequence"/>
</dbReference>